<dbReference type="GO" id="GO:0003700">
    <property type="term" value="F:DNA-binding transcription factor activity"/>
    <property type="evidence" value="ECO:0007669"/>
    <property type="project" value="InterPro"/>
</dbReference>
<dbReference type="GO" id="GO:0003677">
    <property type="term" value="F:DNA binding"/>
    <property type="evidence" value="ECO:0007669"/>
    <property type="project" value="UniProtKB-KW"/>
</dbReference>
<keyword evidence="6" id="KW-1185">Reference proteome</keyword>
<dbReference type="SMART" id="SM00345">
    <property type="entry name" value="HTH_GNTR"/>
    <property type="match status" value="1"/>
</dbReference>
<keyword evidence="3" id="KW-0804">Transcription</keyword>
<accession>S0FYG9</accession>
<dbReference type="SUPFAM" id="SSF48008">
    <property type="entry name" value="GntR ligand-binding domain-like"/>
    <property type="match status" value="1"/>
</dbReference>
<proteinExistence type="predicted"/>
<dbReference type="InterPro" id="IPR036390">
    <property type="entry name" value="WH_DNA-bd_sf"/>
</dbReference>
<dbReference type="PANTHER" id="PTHR43537">
    <property type="entry name" value="TRANSCRIPTIONAL REGULATOR, GNTR FAMILY"/>
    <property type="match status" value="1"/>
</dbReference>
<evidence type="ECO:0000256" key="3">
    <source>
        <dbReference type="ARBA" id="ARBA00023163"/>
    </source>
</evidence>
<dbReference type="OrthoDB" id="5499567at2"/>
<evidence type="ECO:0000313" key="6">
    <source>
        <dbReference type="Proteomes" id="UP000014216"/>
    </source>
</evidence>
<evidence type="ECO:0000256" key="2">
    <source>
        <dbReference type="ARBA" id="ARBA00023125"/>
    </source>
</evidence>
<dbReference type="AlphaFoldDB" id="S0FYG9"/>
<dbReference type="InterPro" id="IPR011711">
    <property type="entry name" value="GntR_C"/>
</dbReference>
<gene>
    <name evidence="5" type="ORF">Dpo_9c00260</name>
</gene>
<feature type="domain" description="HTH gntR-type" evidence="4">
    <location>
        <begin position="1"/>
        <end position="56"/>
    </location>
</feature>
<comment type="caution">
    <text evidence="5">The sequence shown here is derived from an EMBL/GenBank/DDBJ whole genome shotgun (WGS) entry which is preliminary data.</text>
</comment>
<keyword evidence="1" id="KW-0805">Transcription regulation</keyword>
<dbReference type="InterPro" id="IPR008920">
    <property type="entry name" value="TF_FadR/GntR_C"/>
</dbReference>
<reference evidence="5 6" key="1">
    <citation type="journal article" date="2013" name="Genome Announc.">
        <title>Draft Genome Sequence of Desulfotignum phosphitoxidans DSM 13687 Strain FiPS-3.</title>
        <authorList>
            <person name="Poehlein A."/>
            <person name="Daniel R."/>
            <person name="Simeonova D.D."/>
        </authorList>
    </citation>
    <scope>NUCLEOTIDE SEQUENCE [LARGE SCALE GENOMIC DNA]</scope>
    <source>
        <strain evidence="5 6">DSM 13687</strain>
    </source>
</reference>
<keyword evidence="2" id="KW-0238">DNA-binding</keyword>
<dbReference type="Gene3D" id="1.10.10.10">
    <property type="entry name" value="Winged helix-like DNA-binding domain superfamily/Winged helix DNA-binding domain"/>
    <property type="match status" value="1"/>
</dbReference>
<evidence type="ECO:0000256" key="1">
    <source>
        <dbReference type="ARBA" id="ARBA00023015"/>
    </source>
</evidence>
<dbReference type="PROSITE" id="PS50949">
    <property type="entry name" value="HTH_GNTR"/>
    <property type="match status" value="1"/>
</dbReference>
<evidence type="ECO:0000313" key="5">
    <source>
        <dbReference type="EMBL" id="EMS78194.1"/>
    </source>
</evidence>
<dbReference type="SMART" id="SM00895">
    <property type="entry name" value="FCD"/>
    <property type="match status" value="1"/>
</dbReference>
<dbReference type="SUPFAM" id="SSF46785">
    <property type="entry name" value="Winged helix' DNA-binding domain"/>
    <property type="match status" value="1"/>
</dbReference>
<organism evidence="5 6">
    <name type="scientific">Desulfotignum phosphitoxidans DSM 13687</name>
    <dbReference type="NCBI Taxonomy" id="1286635"/>
    <lineage>
        <taxon>Bacteria</taxon>
        <taxon>Pseudomonadati</taxon>
        <taxon>Thermodesulfobacteriota</taxon>
        <taxon>Desulfobacteria</taxon>
        <taxon>Desulfobacterales</taxon>
        <taxon>Desulfobacteraceae</taxon>
        <taxon>Desulfotignum</taxon>
    </lineage>
</organism>
<protein>
    <submittedName>
        <fullName evidence="5">Transcriptional regulator</fullName>
    </submittedName>
</protein>
<dbReference type="InterPro" id="IPR000524">
    <property type="entry name" value="Tscrpt_reg_HTH_GntR"/>
</dbReference>
<dbReference type="Gene3D" id="1.20.120.530">
    <property type="entry name" value="GntR ligand-binding domain-like"/>
    <property type="match status" value="1"/>
</dbReference>
<name>S0FYG9_9BACT</name>
<evidence type="ECO:0000259" key="4">
    <source>
        <dbReference type="PROSITE" id="PS50949"/>
    </source>
</evidence>
<dbReference type="Proteomes" id="UP000014216">
    <property type="component" value="Unassembled WGS sequence"/>
</dbReference>
<sequence length="205" mass="23463">MDILSGKIPGGTRLVETVLAKEKGVSRTPVREALQQLAKEELLYAIPRAGYIVQSLSESDIMDLFETRMAIEHVAGQKAINNITDAELTQLKNNLNISKAAIDKDSTIDMPNYDIEFHEIIYKATRSKYLYRICMMLSDYTLKFRQSIIIYPEVAQRALKDHNQIYQAFKKKSPEKLDKAINSHLKVVKKDILESLSKLRQESFL</sequence>
<dbReference type="PANTHER" id="PTHR43537:SF24">
    <property type="entry name" value="GLUCONATE OPERON TRANSCRIPTIONAL REPRESSOR"/>
    <property type="match status" value="1"/>
</dbReference>
<dbReference type="CDD" id="cd07377">
    <property type="entry name" value="WHTH_GntR"/>
    <property type="match status" value="1"/>
</dbReference>
<dbReference type="Pfam" id="PF00392">
    <property type="entry name" value="GntR"/>
    <property type="match status" value="1"/>
</dbReference>
<dbReference type="Pfam" id="PF07729">
    <property type="entry name" value="FCD"/>
    <property type="match status" value="1"/>
</dbReference>
<dbReference type="InterPro" id="IPR036388">
    <property type="entry name" value="WH-like_DNA-bd_sf"/>
</dbReference>
<dbReference type="EMBL" id="APJX01000009">
    <property type="protein sequence ID" value="EMS78194.1"/>
    <property type="molecule type" value="Genomic_DNA"/>
</dbReference>